<accession>A0A3M8C9D0</accession>
<organism evidence="1 2">
    <name type="scientific">Brevibacillus invocatus</name>
    <dbReference type="NCBI Taxonomy" id="173959"/>
    <lineage>
        <taxon>Bacteria</taxon>
        <taxon>Bacillati</taxon>
        <taxon>Bacillota</taxon>
        <taxon>Bacilli</taxon>
        <taxon>Bacillales</taxon>
        <taxon>Paenibacillaceae</taxon>
        <taxon>Brevibacillus</taxon>
    </lineage>
</organism>
<dbReference type="Pfam" id="PF06240">
    <property type="entry name" value="COXG"/>
    <property type="match status" value="1"/>
</dbReference>
<evidence type="ECO:0000313" key="1">
    <source>
        <dbReference type="EMBL" id="RNB71987.1"/>
    </source>
</evidence>
<dbReference type="Gene3D" id="3.30.530.20">
    <property type="match status" value="1"/>
</dbReference>
<gene>
    <name evidence="1" type="ORF">EDM52_14600</name>
</gene>
<dbReference type="Proteomes" id="UP000282028">
    <property type="component" value="Unassembled WGS sequence"/>
</dbReference>
<reference evidence="1 2" key="1">
    <citation type="submission" date="2018-10" db="EMBL/GenBank/DDBJ databases">
        <title>Phylogenomics of Brevibacillus.</title>
        <authorList>
            <person name="Dunlap C."/>
        </authorList>
    </citation>
    <scope>NUCLEOTIDE SEQUENCE [LARGE SCALE GENOMIC DNA]</scope>
    <source>
        <strain evidence="1 2">JCM 12215</strain>
    </source>
</reference>
<name>A0A3M8C9D0_9BACL</name>
<dbReference type="CDD" id="cd07812">
    <property type="entry name" value="SRPBCC"/>
    <property type="match status" value="1"/>
</dbReference>
<dbReference type="OrthoDB" id="2374625at2"/>
<sequence>MPQGIHEIDLDLPVQTIWEFVSVMENWIPLVPGYISHEIINERQSTWMFNGDIGIMKKKIHLQVNITEWTPPSLVKFNLTGINENFSGEGYFKTASLGNQRTRMTCSLDITAKGVKAPMINSVLKSLVPKTTTELAEAVANRMLEMASTPPTRS</sequence>
<keyword evidence="2" id="KW-1185">Reference proteome</keyword>
<dbReference type="EMBL" id="RHHR01000027">
    <property type="protein sequence ID" value="RNB71987.1"/>
    <property type="molecule type" value="Genomic_DNA"/>
</dbReference>
<proteinExistence type="predicted"/>
<comment type="caution">
    <text evidence="1">The sequence shown here is derived from an EMBL/GenBank/DDBJ whole genome shotgun (WGS) entry which is preliminary data.</text>
</comment>
<protein>
    <submittedName>
        <fullName evidence="1">SRPBCC family protein</fullName>
    </submittedName>
</protein>
<evidence type="ECO:0000313" key="2">
    <source>
        <dbReference type="Proteomes" id="UP000282028"/>
    </source>
</evidence>
<dbReference type="AlphaFoldDB" id="A0A3M8C9D0"/>
<dbReference type="RefSeq" id="WP_122909714.1">
    <property type="nucleotide sequence ID" value="NZ_CBCSBE010000006.1"/>
</dbReference>
<dbReference type="SUPFAM" id="SSF55961">
    <property type="entry name" value="Bet v1-like"/>
    <property type="match status" value="1"/>
</dbReference>
<dbReference type="InterPro" id="IPR010419">
    <property type="entry name" value="CO_DH_gsu"/>
</dbReference>
<dbReference type="InterPro" id="IPR023393">
    <property type="entry name" value="START-like_dom_sf"/>
</dbReference>